<feature type="region of interest" description="Disordered" evidence="7">
    <location>
        <begin position="340"/>
        <end position="382"/>
    </location>
</feature>
<feature type="compositionally biased region" description="Polar residues" evidence="7">
    <location>
        <begin position="492"/>
        <end position="505"/>
    </location>
</feature>
<organism evidence="9 10">
    <name type="scientific">Passalora fulva</name>
    <name type="common">Tomato leaf mold</name>
    <name type="synonym">Cladosporium fulvum</name>
    <dbReference type="NCBI Taxonomy" id="5499"/>
    <lineage>
        <taxon>Eukaryota</taxon>
        <taxon>Fungi</taxon>
        <taxon>Dikarya</taxon>
        <taxon>Ascomycota</taxon>
        <taxon>Pezizomycotina</taxon>
        <taxon>Dothideomycetes</taxon>
        <taxon>Dothideomycetidae</taxon>
        <taxon>Mycosphaerellales</taxon>
        <taxon>Mycosphaerellaceae</taxon>
        <taxon>Fulvia</taxon>
    </lineage>
</organism>
<dbReference type="InterPro" id="IPR001356">
    <property type="entry name" value="HD"/>
</dbReference>
<evidence type="ECO:0000256" key="2">
    <source>
        <dbReference type="ARBA" id="ARBA00023125"/>
    </source>
</evidence>
<feature type="compositionally biased region" description="Polar residues" evidence="7">
    <location>
        <begin position="119"/>
        <end position="128"/>
    </location>
</feature>
<proteinExistence type="predicted"/>
<evidence type="ECO:0000313" key="10">
    <source>
        <dbReference type="Proteomes" id="UP000756132"/>
    </source>
</evidence>
<feature type="compositionally biased region" description="Polar residues" evidence="7">
    <location>
        <begin position="24"/>
        <end position="59"/>
    </location>
</feature>
<reference evidence="9" key="1">
    <citation type="submission" date="2021-12" db="EMBL/GenBank/DDBJ databases">
        <authorList>
            <person name="Zaccaron A."/>
            <person name="Stergiopoulos I."/>
        </authorList>
    </citation>
    <scope>NUCLEOTIDE SEQUENCE</scope>
    <source>
        <strain evidence="9">Race5_Kim</strain>
    </source>
</reference>
<protein>
    <recommendedName>
        <fullName evidence="8">Homeobox domain-containing protein</fullName>
    </recommendedName>
</protein>
<sequence length="581" mass="63089">MVTERFSLLLSPPNSPRMSDAEAKTSQYYNQYASYPSQHHPNPSTQQNHQGRESPSSSYDAARPGLRSHKSFPVSLRHASVEHFDERYAPQSGASMSSAGPTPAIAGHSAPGSPADQLTPRSDGNSARDQQDEDDEVIEMGGDEQDDEAENRPMTAAELRAAKRKMKRFRLTHSQTRFLMSEFARQAHPDAAHRERLAREIPGLSARQVQVWFQNRRAKLKRLTTDDRERMMSSRAVPANFDTAQALHSPFGAQVPTMVGSVSAVGDFPHYGHAGAVRPLGYDTLRRVPDYEQYSHSYGTPSGVSPALGAFTLGSSQAAPEHISPTSAGSGMSPFLVQHQQPYERGPPNGLPSASHAGYPQQPPLSRAPLPDRIGRTFGEHTASPLRSSVSYSALGSVSSQQPHHFSERPTPYSEPAIYGQPRPYLQRSTSGTAVSDSGSYGLGFSYTHAPAYQQSEPQQPPASGNPHNPQPTATEQFPRSALPVTAYGQYQPYQPTSQMPQYQGFTAHYPPQGAHGEYPPMGQGQQSAPAQEHSQHHNQSSYQPLPSATQQYIALGNTSDGQQVTASQGPAHGGSVPPPY</sequence>
<feature type="region of interest" description="Disordered" evidence="7">
    <location>
        <begin position="90"/>
        <end position="134"/>
    </location>
</feature>
<dbReference type="SMART" id="SM00389">
    <property type="entry name" value="HOX"/>
    <property type="match status" value="1"/>
</dbReference>
<gene>
    <name evidence="9" type="ORF">CLAFUR5_10496</name>
</gene>
<dbReference type="AlphaFoldDB" id="A0A9Q8PCW1"/>
<evidence type="ECO:0000256" key="1">
    <source>
        <dbReference type="ARBA" id="ARBA00004123"/>
    </source>
</evidence>
<dbReference type="OrthoDB" id="6159439at2759"/>
<dbReference type="PANTHER" id="PTHR24208:SF166">
    <property type="entry name" value="LIM HOMEOBOX TRANSCRIPTION FACTOR 1 ALPHA, ISOFORM B"/>
    <property type="match status" value="1"/>
</dbReference>
<evidence type="ECO:0000256" key="3">
    <source>
        <dbReference type="ARBA" id="ARBA00023155"/>
    </source>
</evidence>
<reference evidence="9" key="2">
    <citation type="journal article" date="2022" name="Microb. Genom.">
        <title>A chromosome-scale genome assembly of the tomato pathogen Cladosporium fulvum reveals a compartmentalized genome architecture and the presence of a dispensable chromosome.</title>
        <authorList>
            <person name="Zaccaron A.Z."/>
            <person name="Chen L.H."/>
            <person name="Samaras A."/>
            <person name="Stergiopoulos I."/>
        </authorList>
    </citation>
    <scope>NUCLEOTIDE SEQUENCE</scope>
    <source>
        <strain evidence="9">Race5_Kim</strain>
    </source>
</reference>
<feature type="region of interest" description="Disordered" evidence="7">
    <location>
        <begin position="394"/>
        <end position="437"/>
    </location>
</feature>
<dbReference type="RefSeq" id="XP_047764481.1">
    <property type="nucleotide sequence ID" value="XM_047909644.1"/>
</dbReference>
<dbReference type="CDD" id="cd00086">
    <property type="entry name" value="homeodomain"/>
    <property type="match status" value="1"/>
</dbReference>
<dbReference type="GO" id="GO:0005634">
    <property type="term" value="C:nucleus"/>
    <property type="evidence" value="ECO:0007669"/>
    <property type="project" value="UniProtKB-SubCell"/>
</dbReference>
<feature type="region of interest" description="Disordered" evidence="7">
    <location>
        <begin position="1"/>
        <end position="73"/>
    </location>
</feature>
<evidence type="ECO:0000256" key="5">
    <source>
        <dbReference type="PROSITE-ProRule" id="PRU00108"/>
    </source>
</evidence>
<dbReference type="Pfam" id="PF00046">
    <property type="entry name" value="Homeodomain"/>
    <property type="match status" value="1"/>
</dbReference>
<dbReference type="GO" id="GO:0000977">
    <property type="term" value="F:RNA polymerase II transcription regulatory region sequence-specific DNA binding"/>
    <property type="evidence" value="ECO:0007669"/>
    <property type="project" value="TreeGrafter"/>
</dbReference>
<evidence type="ECO:0000313" key="9">
    <source>
        <dbReference type="EMBL" id="UJO20115.1"/>
    </source>
</evidence>
<evidence type="ECO:0000256" key="6">
    <source>
        <dbReference type="RuleBase" id="RU000682"/>
    </source>
</evidence>
<dbReference type="EMBL" id="CP090169">
    <property type="protein sequence ID" value="UJO20115.1"/>
    <property type="molecule type" value="Genomic_DNA"/>
</dbReference>
<dbReference type="Proteomes" id="UP000756132">
    <property type="component" value="Chromosome 7"/>
</dbReference>
<evidence type="ECO:0000259" key="8">
    <source>
        <dbReference type="PROSITE" id="PS50071"/>
    </source>
</evidence>
<feature type="DNA-binding region" description="Homeobox" evidence="5">
    <location>
        <begin position="164"/>
        <end position="224"/>
    </location>
</feature>
<feature type="region of interest" description="Disordered" evidence="7">
    <location>
        <begin position="454"/>
        <end position="476"/>
    </location>
</feature>
<keyword evidence="4 5" id="KW-0539">Nucleus</keyword>
<dbReference type="PROSITE" id="PS50071">
    <property type="entry name" value="HOMEOBOX_2"/>
    <property type="match status" value="1"/>
</dbReference>
<evidence type="ECO:0000256" key="4">
    <source>
        <dbReference type="ARBA" id="ARBA00023242"/>
    </source>
</evidence>
<feature type="region of interest" description="Disordered" evidence="7">
    <location>
        <begin position="492"/>
        <end position="581"/>
    </location>
</feature>
<dbReference type="InterPro" id="IPR009057">
    <property type="entry name" value="Homeodomain-like_sf"/>
</dbReference>
<name>A0A9Q8PCW1_PASFU</name>
<dbReference type="GO" id="GO:0000981">
    <property type="term" value="F:DNA-binding transcription factor activity, RNA polymerase II-specific"/>
    <property type="evidence" value="ECO:0007669"/>
    <property type="project" value="TreeGrafter"/>
</dbReference>
<feature type="compositionally biased region" description="Polar residues" evidence="7">
    <location>
        <begin position="427"/>
        <end position="437"/>
    </location>
</feature>
<keyword evidence="10" id="KW-1185">Reference proteome</keyword>
<accession>A0A9Q8PCW1</accession>
<dbReference type="PANTHER" id="PTHR24208">
    <property type="entry name" value="LIM/HOMEOBOX PROTEIN LHX"/>
    <property type="match status" value="1"/>
</dbReference>
<dbReference type="KEGG" id="ffu:CLAFUR5_10496"/>
<feature type="domain" description="Homeobox" evidence="8">
    <location>
        <begin position="162"/>
        <end position="223"/>
    </location>
</feature>
<keyword evidence="2 5" id="KW-0238">DNA-binding</keyword>
<dbReference type="Gene3D" id="1.10.10.60">
    <property type="entry name" value="Homeodomain-like"/>
    <property type="match status" value="1"/>
</dbReference>
<dbReference type="GeneID" id="71990374"/>
<dbReference type="InterPro" id="IPR050453">
    <property type="entry name" value="LIM_Homeobox_TF"/>
</dbReference>
<evidence type="ECO:0000256" key="7">
    <source>
        <dbReference type="SAM" id="MobiDB-lite"/>
    </source>
</evidence>
<comment type="subcellular location">
    <subcellularLocation>
        <location evidence="1 5 6">Nucleus</location>
    </subcellularLocation>
</comment>
<dbReference type="SUPFAM" id="SSF46689">
    <property type="entry name" value="Homeodomain-like"/>
    <property type="match status" value="1"/>
</dbReference>
<feature type="compositionally biased region" description="Polar residues" evidence="7">
    <location>
        <begin position="538"/>
        <end position="569"/>
    </location>
</feature>
<keyword evidence="3 5" id="KW-0371">Homeobox</keyword>